<keyword evidence="5" id="KW-1185">Reference proteome</keyword>
<dbReference type="Pfam" id="PF02026">
    <property type="entry name" value="RyR"/>
    <property type="match status" value="1"/>
</dbReference>
<dbReference type="InterPro" id="IPR003148">
    <property type="entry name" value="RCK_N"/>
</dbReference>
<organism evidence="4 5">
    <name type="scientific">Alteromonas arenosi</name>
    <dbReference type="NCBI Taxonomy" id="3055817"/>
    <lineage>
        <taxon>Bacteria</taxon>
        <taxon>Pseudomonadati</taxon>
        <taxon>Pseudomonadota</taxon>
        <taxon>Gammaproteobacteria</taxon>
        <taxon>Alteromonadales</taxon>
        <taxon>Alteromonadaceae</taxon>
        <taxon>Alteromonas/Salinimonas group</taxon>
        <taxon>Alteromonas</taxon>
    </lineage>
</organism>
<feature type="transmembrane region" description="Helical" evidence="1">
    <location>
        <begin position="18"/>
        <end position="39"/>
    </location>
</feature>
<dbReference type="EMBL" id="JAUCBP010000007">
    <property type="protein sequence ID" value="MDM7861121.1"/>
    <property type="molecule type" value="Genomic_DNA"/>
</dbReference>
<reference evidence="4 5" key="1">
    <citation type="submission" date="2023-06" db="EMBL/GenBank/DDBJ databases">
        <title>Alteromonas sp. ASW11-36 isolated from intertidal sand.</title>
        <authorList>
            <person name="Li Y."/>
        </authorList>
    </citation>
    <scope>NUCLEOTIDE SEQUENCE [LARGE SCALE GENOMIC DNA]</scope>
    <source>
        <strain evidence="4 5">ASW11-36</strain>
    </source>
</reference>
<name>A0ABT7SY64_9ALTE</name>
<protein>
    <submittedName>
        <fullName evidence="4">RyR domain-containing protein</fullName>
    </submittedName>
</protein>
<keyword evidence="1" id="KW-0812">Transmembrane</keyword>
<dbReference type="Proteomes" id="UP001234343">
    <property type="component" value="Unassembled WGS sequence"/>
</dbReference>
<evidence type="ECO:0000259" key="2">
    <source>
        <dbReference type="Pfam" id="PF02026"/>
    </source>
</evidence>
<dbReference type="InterPro" id="IPR036291">
    <property type="entry name" value="NAD(P)-bd_dom_sf"/>
</dbReference>
<dbReference type="SUPFAM" id="SSF51735">
    <property type="entry name" value="NAD(P)-binding Rossmann-fold domains"/>
    <property type="match status" value="1"/>
</dbReference>
<keyword evidence="1" id="KW-1133">Transmembrane helix</keyword>
<evidence type="ECO:0000313" key="4">
    <source>
        <dbReference type="EMBL" id="MDM7861121.1"/>
    </source>
</evidence>
<proteinExistence type="predicted"/>
<feature type="domain" description="RCK N-terminal" evidence="3">
    <location>
        <begin position="113"/>
        <end position="197"/>
    </location>
</feature>
<evidence type="ECO:0000256" key="1">
    <source>
        <dbReference type="SAM" id="Phobius"/>
    </source>
</evidence>
<sequence length="568" mass="63858">MSSTPDENNRIFHPVERLLVGGLGVIALVLGILGFQELFTSLDQKASLSDLVYATSRLYLLDFPDHLKPPLYLDIARWLAPATLSYTLFRTIAAVARGYWHRVKIRYFSEHAVVVGLSESIVPTIRSLNRMGIQTVVIEPNKDNPLLGAINQRRTTVLYANPHEPQLMRTVNLVAAQYLIAGASDDTANIESLYAAYKYLKENAPDKPLKSVCCIDQNSLMDALYSLPLFAINHPQMSTRIVSHHRMTARLLVNNFGPESYIHPLSEQQSLTVTLVGDDPIVAELVIRFAEIGVYGTRGKLTLQLVGRRANTFKSELQTMYPALSELVELDAHEVFTLDRQSLTHTALQLTHDIMYVCTTETNETLLSLQSLVDLALPCPIIAIESGHQFGFNQYENEFLAYDNIHFASVGEDVSGLDNMFGDKHDKIAMTIHNNYVAKQNALGETEATNSSLVDWTRLPEVLKNANRNQADHIGIKCRILTGESLPEPEKVTQALNSEIILRLAKMEHQRWIADKKMAGWQYTDGEKDPIRRLSPSLIEWDDLSESEKQKDIDTVEQLPELLALIRE</sequence>
<dbReference type="Pfam" id="PF02254">
    <property type="entry name" value="TrkA_N"/>
    <property type="match status" value="1"/>
</dbReference>
<feature type="domain" description="Ryanodine receptor Ryr" evidence="2">
    <location>
        <begin position="499"/>
        <end position="559"/>
    </location>
</feature>
<dbReference type="InterPro" id="IPR003032">
    <property type="entry name" value="Ryanodine_rcpt"/>
</dbReference>
<dbReference type="RefSeq" id="WP_289365495.1">
    <property type="nucleotide sequence ID" value="NZ_JAUCBP010000007.1"/>
</dbReference>
<evidence type="ECO:0000259" key="3">
    <source>
        <dbReference type="Pfam" id="PF02254"/>
    </source>
</evidence>
<gene>
    <name evidence="4" type="ORF">QTP81_10980</name>
</gene>
<dbReference type="Gene3D" id="6.20.350.10">
    <property type="match status" value="1"/>
</dbReference>
<evidence type="ECO:0000313" key="5">
    <source>
        <dbReference type="Proteomes" id="UP001234343"/>
    </source>
</evidence>
<comment type="caution">
    <text evidence="4">The sequence shown here is derived from an EMBL/GenBank/DDBJ whole genome shotgun (WGS) entry which is preliminary data.</text>
</comment>
<dbReference type="Gene3D" id="3.40.50.720">
    <property type="entry name" value="NAD(P)-binding Rossmann-like Domain"/>
    <property type="match status" value="1"/>
</dbReference>
<keyword evidence="1" id="KW-0472">Membrane</keyword>
<accession>A0ABT7SY64</accession>